<feature type="compositionally biased region" description="Low complexity" evidence="2">
    <location>
        <begin position="749"/>
        <end position="759"/>
    </location>
</feature>
<dbReference type="InterPro" id="IPR024312">
    <property type="entry name" value="TACC_fungi"/>
</dbReference>
<feature type="region of interest" description="Disordered" evidence="2">
    <location>
        <begin position="344"/>
        <end position="367"/>
    </location>
</feature>
<dbReference type="GO" id="GO:0032982">
    <property type="term" value="C:myosin filament"/>
    <property type="evidence" value="ECO:0007669"/>
    <property type="project" value="TreeGrafter"/>
</dbReference>
<organism evidence="3 4">
    <name type="scientific">Lepidopterella palustris CBS 459.81</name>
    <dbReference type="NCBI Taxonomy" id="1314670"/>
    <lineage>
        <taxon>Eukaryota</taxon>
        <taxon>Fungi</taxon>
        <taxon>Dikarya</taxon>
        <taxon>Ascomycota</taxon>
        <taxon>Pezizomycotina</taxon>
        <taxon>Dothideomycetes</taxon>
        <taxon>Pleosporomycetidae</taxon>
        <taxon>Mytilinidiales</taxon>
        <taxon>Argynnaceae</taxon>
        <taxon>Lepidopterella</taxon>
    </lineage>
</organism>
<feature type="region of interest" description="Disordered" evidence="2">
    <location>
        <begin position="67"/>
        <end position="231"/>
    </location>
</feature>
<dbReference type="GO" id="GO:0005737">
    <property type="term" value="C:cytoplasm"/>
    <property type="evidence" value="ECO:0007669"/>
    <property type="project" value="TreeGrafter"/>
</dbReference>
<feature type="region of interest" description="Disordered" evidence="2">
    <location>
        <begin position="517"/>
        <end position="538"/>
    </location>
</feature>
<keyword evidence="4" id="KW-1185">Reference proteome</keyword>
<reference evidence="3 4" key="1">
    <citation type="journal article" date="2016" name="Nat. Commun.">
        <title>Ectomycorrhizal ecology is imprinted in the genome of the dominant symbiotic fungus Cenococcum geophilum.</title>
        <authorList>
            <consortium name="DOE Joint Genome Institute"/>
            <person name="Peter M."/>
            <person name="Kohler A."/>
            <person name="Ohm R.A."/>
            <person name="Kuo A."/>
            <person name="Krutzmann J."/>
            <person name="Morin E."/>
            <person name="Arend M."/>
            <person name="Barry K.W."/>
            <person name="Binder M."/>
            <person name="Choi C."/>
            <person name="Clum A."/>
            <person name="Copeland A."/>
            <person name="Grisel N."/>
            <person name="Haridas S."/>
            <person name="Kipfer T."/>
            <person name="LaButti K."/>
            <person name="Lindquist E."/>
            <person name="Lipzen A."/>
            <person name="Maire R."/>
            <person name="Meier B."/>
            <person name="Mihaltcheva S."/>
            <person name="Molinier V."/>
            <person name="Murat C."/>
            <person name="Poggeler S."/>
            <person name="Quandt C.A."/>
            <person name="Sperisen C."/>
            <person name="Tritt A."/>
            <person name="Tisserant E."/>
            <person name="Crous P.W."/>
            <person name="Henrissat B."/>
            <person name="Nehls U."/>
            <person name="Egli S."/>
            <person name="Spatafora J.W."/>
            <person name="Grigoriev I.V."/>
            <person name="Martin F.M."/>
        </authorList>
    </citation>
    <scope>NUCLEOTIDE SEQUENCE [LARGE SCALE GENOMIC DNA]</scope>
    <source>
        <strain evidence="3 4">CBS 459.81</strain>
    </source>
</reference>
<feature type="region of interest" description="Disordered" evidence="2">
    <location>
        <begin position="466"/>
        <end position="485"/>
    </location>
</feature>
<dbReference type="EMBL" id="KV744806">
    <property type="protein sequence ID" value="OCK86334.1"/>
    <property type="molecule type" value="Genomic_DNA"/>
</dbReference>
<protein>
    <submittedName>
        <fullName evidence="3">Uncharacterized protein</fullName>
    </submittedName>
</protein>
<feature type="compositionally biased region" description="Basic and acidic residues" evidence="2">
    <location>
        <begin position="208"/>
        <end position="231"/>
    </location>
</feature>
<dbReference type="OrthoDB" id="5367584at2759"/>
<dbReference type="PANTHER" id="PTHR45615:SF40">
    <property type="entry name" value="MYOSIN HEAVY CHAIN, NON-MUSCLE"/>
    <property type="match status" value="1"/>
</dbReference>
<feature type="coiled-coil region" evidence="1">
    <location>
        <begin position="602"/>
        <end position="699"/>
    </location>
</feature>
<dbReference type="GO" id="GO:0051015">
    <property type="term" value="F:actin filament binding"/>
    <property type="evidence" value="ECO:0007669"/>
    <property type="project" value="TreeGrafter"/>
</dbReference>
<name>A0A8E2ELV0_9PEZI</name>
<dbReference type="GO" id="GO:0000146">
    <property type="term" value="F:microfilament motor activity"/>
    <property type="evidence" value="ECO:0007669"/>
    <property type="project" value="TreeGrafter"/>
</dbReference>
<gene>
    <name evidence="3" type="ORF">K432DRAFT_284882</name>
</gene>
<evidence type="ECO:0000313" key="3">
    <source>
        <dbReference type="EMBL" id="OCK86334.1"/>
    </source>
</evidence>
<dbReference type="Pfam" id="PF12709">
    <property type="entry name" value="Fungal_TACC"/>
    <property type="match status" value="1"/>
</dbReference>
<feature type="compositionally biased region" description="Gly residues" evidence="2">
    <location>
        <begin position="769"/>
        <end position="779"/>
    </location>
</feature>
<feature type="compositionally biased region" description="Basic and acidic residues" evidence="2">
    <location>
        <begin position="187"/>
        <end position="200"/>
    </location>
</feature>
<dbReference type="GO" id="GO:0016460">
    <property type="term" value="C:myosin II complex"/>
    <property type="evidence" value="ECO:0007669"/>
    <property type="project" value="TreeGrafter"/>
</dbReference>
<dbReference type="Proteomes" id="UP000250266">
    <property type="component" value="Unassembled WGS sequence"/>
</dbReference>
<keyword evidence="1" id="KW-0175">Coiled coil</keyword>
<feature type="compositionally biased region" description="Polar residues" evidence="2">
    <location>
        <begin position="93"/>
        <end position="106"/>
    </location>
</feature>
<dbReference type="PANTHER" id="PTHR45615">
    <property type="entry name" value="MYOSIN HEAVY CHAIN, NON-MUSCLE"/>
    <property type="match status" value="1"/>
</dbReference>
<dbReference type="AlphaFoldDB" id="A0A8E2ELV0"/>
<feature type="region of interest" description="Disordered" evidence="2">
    <location>
        <begin position="727"/>
        <end position="779"/>
    </location>
</feature>
<evidence type="ECO:0000256" key="1">
    <source>
        <dbReference type="SAM" id="Coils"/>
    </source>
</evidence>
<accession>A0A8E2ELV0</accession>
<evidence type="ECO:0000313" key="4">
    <source>
        <dbReference type="Proteomes" id="UP000250266"/>
    </source>
</evidence>
<proteinExistence type="predicted"/>
<sequence length="779" mass="86856">MSIPLSPLSSNLINVNSVSTDEGDMTWHDPPSSPFIDNIEGDQENIAPIDITATPTKPTIEDENTLASTFKQSLPMNRFGFKDRASPKASPRPSLTNESPSKQLATEQEEWTLGTSFQSRNSPKKASPPKQAYTDNEEPALRESNHNRMSPSKPSPSKRPPFDQPTVELRDPMQDLMPPPKFSPTKRSMEPFEPTLRDNEGLTIAMRILEETSSESRHESYDEGRHESRTEFHAEDYNTIIDDSEFNPDATSMTMDDTCFSAFSEVPNMDMTKFAMMRNSPTKPSILDQAMATPCARNQMTPGTARRRESRTPSPTPRGSNKAAVSDNDTTNLLLDFTTQIEAFSTASHRSPTRGRQSPTKSTTEPNLLSYIQNQRSPGKSSFVPSTPVEKRHLLNLLDFELPPPPTPRSVPTITIRELESLKSSYLSQISSLNASLSGKDAEVDSLKKAVNSAERRVGEAQEALREERSAREHAEQQKEEWEKKGVEVEEVLRSVKEEVMRNEQEREDLIRKLEEAERRAEDAEARASEAETRAIEAEGKCVDTTMYVEAEGQNTSSSPRYTAEEVQKQMDEKVNTLCTELHIAYKKKHEVKVLALKKSYESKAEKKHAELQRTIKNLSKTIEKLQAGRDATFSQVLPTELQPNSSAATNAADLKRLEEQQTEIEEQKARLAGLTEEVKAMREEHTQLLKEIETERVEKGELVAAAEQMLALQIELQASVAAQEEMRKSVGPGNVRPSGLTRPGFGLSKSTSGNSSKSRIMSNIERMGGMGGRGTSAD</sequence>
<evidence type="ECO:0000256" key="2">
    <source>
        <dbReference type="SAM" id="MobiDB-lite"/>
    </source>
</evidence>
<feature type="region of interest" description="Disordered" evidence="2">
    <location>
        <begin position="297"/>
        <end position="329"/>
    </location>
</feature>
<feature type="compositionally biased region" description="Pro residues" evidence="2">
    <location>
        <begin position="153"/>
        <end position="163"/>
    </location>
</feature>